<dbReference type="RefSeq" id="WP_110987082.1">
    <property type="nucleotide sequence ID" value="NZ_CAWNWM010000010.1"/>
</dbReference>
<dbReference type="GO" id="GO:0008236">
    <property type="term" value="F:serine-type peptidase activity"/>
    <property type="evidence" value="ECO:0007669"/>
    <property type="project" value="InterPro"/>
</dbReference>
<dbReference type="GO" id="GO:0007165">
    <property type="term" value="P:signal transduction"/>
    <property type="evidence" value="ECO:0007669"/>
    <property type="project" value="TreeGrafter"/>
</dbReference>
<dbReference type="InterPro" id="IPR036034">
    <property type="entry name" value="PDZ_sf"/>
</dbReference>
<dbReference type="GO" id="GO:0004175">
    <property type="term" value="F:endopeptidase activity"/>
    <property type="evidence" value="ECO:0007669"/>
    <property type="project" value="TreeGrafter"/>
</dbReference>
<dbReference type="GO" id="GO:0006508">
    <property type="term" value="P:proteolysis"/>
    <property type="evidence" value="ECO:0007669"/>
    <property type="project" value="UniProtKB-KW"/>
</dbReference>
<keyword evidence="2" id="KW-0645">Protease</keyword>
<dbReference type="CDD" id="cd07562">
    <property type="entry name" value="Peptidase_S41_TRI"/>
    <property type="match status" value="1"/>
</dbReference>
<evidence type="ECO:0000313" key="2">
    <source>
        <dbReference type="EMBL" id="PZD72394.1"/>
    </source>
</evidence>
<name>A0A2W1JQJ2_9CYAN</name>
<keyword evidence="3" id="KW-1185">Reference proteome</keyword>
<evidence type="ECO:0000259" key="1">
    <source>
        <dbReference type="PROSITE" id="PS50106"/>
    </source>
</evidence>
<dbReference type="Pfam" id="PF14684">
    <property type="entry name" value="Tricorn_C1"/>
    <property type="match status" value="1"/>
</dbReference>
<dbReference type="InterPro" id="IPR029045">
    <property type="entry name" value="ClpP/crotonase-like_dom_sf"/>
</dbReference>
<evidence type="ECO:0000313" key="3">
    <source>
        <dbReference type="Proteomes" id="UP000248857"/>
    </source>
</evidence>
<dbReference type="PANTHER" id="PTHR32060:SF22">
    <property type="entry name" value="CARBOXYL-TERMINAL-PROCESSING PEPTIDASE 3, CHLOROPLASTIC"/>
    <property type="match status" value="1"/>
</dbReference>
<dbReference type="Gene3D" id="2.30.42.10">
    <property type="match status" value="1"/>
</dbReference>
<dbReference type="OrthoDB" id="9812068at2"/>
<dbReference type="SMART" id="SM00245">
    <property type="entry name" value="TSPc"/>
    <property type="match status" value="1"/>
</dbReference>
<organism evidence="2 3">
    <name type="scientific">Acaryochloris thomasi RCC1774</name>
    <dbReference type="NCBI Taxonomy" id="1764569"/>
    <lineage>
        <taxon>Bacteria</taxon>
        <taxon>Bacillati</taxon>
        <taxon>Cyanobacteriota</taxon>
        <taxon>Cyanophyceae</taxon>
        <taxon>Acaryochloridales</taxon>
        <taxon>Acaryochloridaceae</taxon>
        <taxon>Acaryochloris</taxon>
        <taxon>Acaryochloris thomasi</taxon>
    </lineage>
</organism>
<proteinExistence type="predicted"/>
<comment type="caution">
    <text evidence="2">The sequence shown here is derived from an EMBL/GenBank/DDBJ whole genome shotgun (WGS) entry which is preliminary data.</text>
</comment>
<dbReference type="SUPFAM" id="SSF50156">
    <property type="entry name" value="PDZ domain-like"/>
    <property type="match status" value="1"/>
</dbReference>
<dbReference type="EMBL" id="PQWO01000010">
    <property type="protein sequence ID" value="PZD72394.1"/>
    <property type="molecule type" value="Genomic_DNA"/>
</dbReference>
<dbReference type="InterPro" id="IPR028204">
    <property type="entry name" value="Tricorn_C1"/>
</dbReference>
<dbReference type="Proteomes" id="UP000248857">
    <property type="component" value="Unassembled WGS sequence"/>
</dbReference>
<dbReference type="AlphaFoldDB" id="A0A2W1JQJ2"/>
<dbReference type="PROSITE" id="PS50106">
    <property type="entry name" value="PDZ"/>
    <property type="match status" value="1"/>
</dbReference>
<dbReference type="InterPro" id="IPR005151">
    <property type="entry name" value="Tail-specific_protease"/>
</dbReference>
<keyword evidence="2" id="KW-0378">Hydrolase</keyword>
<dbReference type="InterPro" id="IPR001478">
    <property type="entry name" value="PDZ"/>
</dbReference>
<dbReference type="GO" id="GO:0030288">
    <property type="term" value="C:outer membrane-bounded periplasmic space"/>
    <property type="evidence" value="ECO:0007669"/>
    <property type="project" value="TreeGrafter"/>
</dbReference>
<reference evidence="2 3" key="1">
    <citation type="journal article" date="2018" name="Sci. Rep.">
        <title>A novel species of the marine cyanobacterium Acaryochloris with a unique pigment content and lifestyle.</title>
        <authorList>
            <person name="Partensky F."/>
            <person name="Six C."/>
            <person name="Ratin M."/>
            <person name="Garczarek L."/>
            <person name="Vaulot D."/>
            <person name="Probert I."/>
            <person name="Calteau A."/>
            <person name="Gourvil P."/>
            <person name="Marie D."/>
            <person name="Grebert T."/>
            <person name="Bouchier C."/>
            <person name="Le Panse S."/>
            <person name="Gachenot M."/>
            <person name="Rodriguez F."/>
            <person name="Garrido J.L."/>
        </authorList>
    </citation>
    <scope>NUCLEOTIDE SEQUENCE [LARGE SCALE GENOMIC DNA]</scope>
    <source>
        <strain evidence="2 3">RCC1774</strain>
    </source>
</reference>
<dbReference type="SUPFAM" id="SSF52096">
    <property type="entry name" value="ClpP/crotonase"/>
    <property type="match status" value="1"/>
</dbReference>
<dbReference type="Gene3D" id="3.30.750.44">
    <property type="match status" value="1"/>
</dbReference>
<dbReference type="EC" id="3.4.21.-" evidence="2"/>
<sequence length="425" mass="47275">MQKLNRMHHIRLIFIALMSAFILLLSGALLPTAGQTQIDTFEQVWETVNDHFFDPNFNGVNWKDIRKKYKSQAKQAQSQSELAPIINQMLSELQTSHTHFYIPDDPKYYQLAGVFLPRSSKLQQKLRPFLADDKPQYSGIGIFTQQQNGNIFISGILDGSPASNVDLRVGDRILSVGGQPFHPIRSFADQVDQPVKILIQRTPTVDSQIEVTVKPKLFDGITMFLDAMDASIQVIEQAGQKIGYVHIWSYAGDQFQEKLEEELFYGRLKNTDAFILDVRDGWGGASPEYLNIYNPRNIPLTGSSRNRPSSTWNSAWSKPVVLLVNEGSRSGKEILAYGFRKHGIGPVVGARTTGAVVAGTLFAMEDGSLLYVAVQDIYLDGDQRLEGVGVAPDIDVPFSVPYAQGTDPQKDRAIEAVLEVVGQSQ</sequence>
<protein>
    <submittedName>
        <fullName evidence="2">Tricorn protease</fullName>
        <ecNumber evidence="2">3.4.21.-</ecNumber>
    </submittedName>
</protein>
<accession>A0A2W1JQJ2</accession>
<dbReference type="SMART" id="SM00228">
    <property type="entry name" value="PDZ"/>
    <property type="match status" value="1"/>
</dbReference>
<feature type="domain" description="PDZ" evidence="1">
    <location>
        <begin position="139"/>
        <end position="203"/>
    </location>
</feature>
<dbReference type="Pfam" id="PF03572">
    <property type="entry name" value="Peptidase_S41"/>
    <property type="match status" value="1"/>
</dbReference>
<dbReference type="Pfam" id="PF00595">
    <property type="entry name" value="PDZ"/>
    <property type="match status" value="1"/>
</dbReference>
<dbReference type="PANTHER" id="PTHR32060">
    <property type="entry name" value="TAIL-SPECIFIC PROTEASE"/>
    <property type="match status" value="1"/>
</dbReference>
<gene>
    <name evidence="2" type="primary">tri1</name>
    <name evidence="2" type="ORF">C1752_03682</name>
</gene>
<dbReference type="Gene3D" id="3.90.226.10">
    <property type="entry name" value="2-enoyl-CoA Hydratase, Chain A, domain 1"/>
    <property type="match status" value="1"/>
</dbReference>